<evidence type="ECO:0000313" key="3">
    <source>
        <dbReference type="EMBL" id="KAK4788854.1"/>
    </source>
</evidence>
<keyword evidence="4" id="KW-1185">Reference proteome</keyword>
<gene>
    <name evidence="3" type="ORF">SAY86_020173</name>
</gene>
<evidence type="ECO:0000256" key="1">
    <source>
        <dbReference type="SAM" id="MobiDB-lite"/>
    </source>
</evidence>
<dbReference type="EMBL" id="JAXQNO010000011">
    <property type="protein sequence ID" value="KAK4788854.1"/>
    <property type="molecule type" value="Genomic_DNA"/>
</dbReference>
<feature type="region of interest" description="Disordered" evidence="1">
    <location>
        <begin position="1"/>
        <end position="24"/>
    </location>
</feature>
<dbReference type="PANTHER" id="PTHR31964">
    <property type="entry name" value="ADENINE NUCLEOTIDE ALPHA HYDROLASES-LIKE SUPERFAMILY PROTEIN"/>
    <property type="match status" value="1"/>
</dbReference>
<name>A0AAN7R1J3_TRANT</name>
<dbReference type="PANTHER" id="PTHR31964:SF113">
    <property type="entry name" value="USPA DOMAIN-CONTAINING PROTEIN"/>
    <property type="match status" value="1"/>
</dbReference>
<sequence length="184" mass="20224">MNGGDDLRRGAAEPAGDQSTEGTMVERAERKAAMRVMVAFDDSECSRYALSWALRYLLSPDDSRLIIFCAQPLLEFSYVFATSTYIVTPVDLISDLQENQRKATLALLEEAKEICTPHGISAETLTEVGEPKDAICEVVKKHHIQLLIMGSHGRGAIQRAFLGSVSNYCVHNANCPVLIVRKPA</sequence>
<proteinExistence type="predicted"/>
<dbReference type="PRINTS" id="PR01438">
    <property type="entry name" value="UNVRSLSTRESS"/>
</dbReference>
<accession>A0AAN7R1J3</accession>
<organism evidence="3 4">
    <name type="scientific">Trapa natans</name>
    <name type="common">Water chestnut</name>
    <dbReference type="NCBI Taxonomy" id="22666"/>
    <lineage>
        <taxon>Eukaryota</taxon>
        <taxon>Viridiplantae</taxon>
        <taxon>Streptophyta</taxon>
        <taxon>Embryophyta</taxon>
        <taxon>Tracheophyta</taxon>
        <taxon>Spermatophyta</taxon>
        <taxon>Magnoliopsida</taxon>
        <taxon>eudicotyledons</taxon>
        <taxon>Gunneridae</taxon>
        <taxon>Pentapetalae</taxon>
        <taxon>rosids</taxon>
        <taxon>malvids</taxon>
        <taxon>Myrtales</taxon>
        <taxon>Lythraceae</taxon>
        <taxon>Trapa</taxon>
    </lineage>
</organism>
<feature type="compositionally biased region" description="Basic and acidic residues" evidence="1">
    <location>
        <begin position="1"/>
        <end position="11"/>
    </location>
</feature>
<dbReference type="AlphaFoldDB" id="A0AAN7R1J3"/>
<feature type="domain" description="UspA" evidence="2">
    <location>
        <begin position="35"/>
        <end position="181"/>
    </location>
</feature>
<reference evidence="3 4" key="1">
    <citation type="journal article" date="2023" name="Hortic Res">
        <title>Pangenome of water caltrop reveals structural variations and asymmetric subgenome divergence after allopolyploidization.</title>
        <authorList>
            <person name="Zhang X."/>
            <person name="Chen Y."/>
            <person name="Wang L."/>
            <person name="Yuan Y."/>
            <person name="Fang M."/>
            <person name="Shi L."/>
            <person name="Lu R."/>
            <person name="Comes H.P."/>
            <person name="Ma Y."/>
            <person name="Chen Y."/>
            <person name="Huang G."/>
            <person name="Zhou Y."/>
            <person name="Zheng Z."/>
            <person name="Qiu Y."/>
        </authorList>
    </citation>
    <scope>NUCLEOTIDE SEQUENCE [LARGE SCALE GENOMIC DNA]</scope>
    <source>
        <strain evidence="3">F231</strain>
    </source>
</reference>
<comment type="caution">
    <text evidence="3">The sequence shown here is derived from an EMBL/GenBank/DDBJ whole genome shotgun (WGS) entry which is preliminary data.</text>
</comment>
<protein>
    <recommendedName>
        <fullName evidence="2">UspA domain-containing protein</fullName>
    </recommendedName>
</protein>
<evidence type="ECO:0000259" key="2">
    <source>
        <dbReference type="Pfam" id="PF00582"/>
    </source>
</evidence>
<dbReference type="SUPFAM" id="SSF52402">
    <property type="entry name" value="Adenine nucleotide alpha hydrolases-like"/>
    <property type="match status" value="1"/>
</dbReference>
<dbReference type="InterPro" id="IPR006015">
    <property type="entry name" value="Universal_stress_UspA"/>
</dbReference>
<dbReference type="CDD" id="cd23659">
    <property type="entry name" value="USP_At3g01520-like"/>
    <property type="match status" value="1"/>
</dbReference>
<dbReference type="Proteomes" id="UP001346149">
    <property type="component" value="Unassembled WGS sequence"/>
</dbReference>
<dbReference type="InterPro" id="IPR014729">
    <property type="entry name" value="Rossmann-like_a/b/a_fold"/>
</dbReference>
<dbReference type="Pfam" id="PF00582">
    <property type="entry name" value="Usp"/>
    <property type="match status" value="1"/>
</dbReference>
<dbReference type="InterPro" id="IPR006016">
    <property type="entry name" value="UspA"/>
</dbReference>
<evidence type="ECO:0000313" key="4">
    <source>
        <dbReference type="Proteomes" id="UP001346149"/>
    </source>
</evidence>
<dbReference type="Gene3D" id="3.40.50.620">
    <property type="entry name" value="HUPs"/>
    <property type="match status" value="1"/>
</dbReference>